<protein>
    <submittedName>
        <fullName evidence="1">Uncharacterized protein</fullName>
    </submittedName>
</protein>
<reference evidence="1" key="1">
    <citation type="submission" date="2014-09" db="EMBL/GenBank/DDBJ databases">
        <authorList>
            <person name="Magalhaes I.L.F."/>
            <person name="Oliveira U."/>
            <person name="Santos F.R."/>
            <person name="Vidigal T.H.D.A."/>
            <person name="Brescovit A.D."/>
            <person name="Santos A.J."/>
        </authorList>
    </citation>
    <scope>NUCLEOTIDE SEQUENCE</scope>
    <source>
        <tissue evidence="1">Shoot tissue taken approximately 20 cm above the soil surface</tissue>
    </source>
</reference>
<organism evidence="1">
    <name type="scientific">Arundo donax</name>
    <name type="common">Giant reed</name>
    <name type="synonym">Donax arundinaceus</name>
    <dbReference type="NCBI Taxonomy" id="35708"/>
    <lineage>
        <taxon>Eukaryota</taxon>
        <taxon>Viridiplantae</taxon>
        <taxon>Streptophyta</taxon>
        <taxon>Embryophyta</taxon>
        <taxon>Tracheophyta</taxon>
        <taxon>Spermatophyta</taxon>
        <taxon>Magnoliopsida</taxon>
        <taxon>Liliopsida</taxon>
        <taxon>Poales</taxon>
        <taxon>Poaceae</taxon>
        <taxon>PACMAD clade</taxon>
        <taxon>Arundinoideae</taxon>
        <taxon>Arundineae</taxon>
        <taxon>Arundo</taxon>
    </lineage>
</organism>
<sequence length="53" mass="6350">MKQSKCIDQVSRKFQLKSSPNIRVKLNNVHPLQFFRNPLFKHRLVTAMELLRI</sequence>
<name>A0A0A9HIL0_ARUDO</name>
<dbReference type="EMBL" id="GBRH01160886">
    <property type="protein sequence ID" value="JAE37010.1"/>
    <property type="molecule type" value="Transcribed_RNA"/>
</dbReference>
<evidence type="ECO:0000313" key="1">
    <source>
        <dbReference type="EMBL" id="JAE37010.1"/>
    </source>
</evidence>
<dbReference type="AlphaFoldDB" id="A0A0A9HIL0"/>
<proteinExistence type="predicted"/>
<accession>A0A0A9HIL0</accession>
<reference evidence="1" key="2">
    <citation type="journal article" date="2015" name="Data Brief">
        <title>Shoot transcriptome of the giant reed, Arundo donax.</title>
        <authorList>
            <person name="Barrero R.A."/>
            <person name="Guerrero F.D."/>
            <person name="Moolhuijzen P."/>
            <person name="Goolsby J.A."/>
            <person name="Tidwell J."/>
            <person name="Bellgard S.E."/>
            <person name="Bellgard M.I."/>
        </authorList>
    </citation>
    <scope>NUCLEOTIDE SEQUENCE</scope>
    <source>
        <tissue evidence="1">Shoot tissue taken approximately 20 cm above the soil surface</tissue>
    </source>
</reference>